<keyword evidence="4" id="KW-1185">Reference proteome</keyword>
<gene>
    <name evidence="3" type="ORF">URODEC1_LOCUS57055</name>
</gene>
<reference evidence="3" key="1">
    <citation type="submission" date="2024-10" db="EMBL/GenBank/DDBJ databases">
        <authorList>
            <person name="Ryan C."/>
        </authorList>
    </citation>
    <scope>NUCLEOTIDE SEQUENCE [LARGE SCALE GENOMIC DNA]</scope>
</reference>
<name>A0ABC9AQ16_9POAL</name>
<dbReference type="PANTHER" id="PTHR31415:SF15">
    <property type="entry name" value="OS02G0538700 PROTEIN"/>
    <property type="match status" value="1"/>
</dbReference>
<sequence length="329" mass="37530">MSTAEGITVAPELANMQRNDDGIHEDTPLLAPRRHHVRSSQHGAGGPCDILANHLQAPARYLDRHLDDLRNNLVDDVRDDLRNYAETWGHCLLSCFSYFFCHAFCIVLLNVCHCRCLACAVKMPEYLEPKNRTQKFLAFFIRNLSKLWVTTLLVLFARWVLFRPIDVKPNLGASVVHELELQPSFIGAPNHLRFDLTAYLLLKNRHKSFYKVSYNHLAVSVLYAGEKLGPVDDELPSFKQEPLERTVMRLVFVGRLRNASATVAETFAGERDKGVFKMVVRIRVTLSYRSWPFKQDYFTIHDCPLSSPFPRVDGEPAVSSPTLCKTMDI</sequence>
<dbReference type="Proteomes" id="UP001497457">
    <property type="component" value="Chromosome 22rd"/>
</dbReference>
<proteinExistence type="predicted"/>
<accession>A0ABC9AQ16</accession>
<dbReference type="EMBL" id="OZ075132">
    <property type="protein sequence ID" value="CAL4983458.1"/>
    <property type="molecule type" value="Genomic_DNA"/>
</dbReference>
<dbReference type="AlphaFoldDB" id="A0ABC9AQ16"/>
<keyword evidence="2" id="KW-0472">Membrane</keyword>
<evidence type="ECO:0000256" key="2">
    <source>
        <dbReference type="ARBA" id="ARBA00023136"/>
    </source>
</evidence>
<organism evidence="3 4">
    <name type="scientific">Urochloa decumbens</name>
    <dbReference type="NCBI Taxonomy" id="240449"/>
    <lineage>
        <taxon>Eukaryota</taxon>
        <taxon>Viridiplantae</taxon>
        <taxon>Streptophyta</taxon>
        <taxon>Embryophyta</taxon>
        <taxon>Tracheophyta</taxon>
        <taxon>Spermatophyta</taxon>
        <taxon>Magnoliopsida</taxon>
        <taxon>Liliopsida</taxon>
        <taxon>Poales</taxon>
        <taxon>Poaceae</taxon>
        <taxon>PACMAD clade</taxon>
        <taxon>Panicoideae</taxon>
        <taxon>Panicodae</taxon>
        <taxon>Paniceae</taxon>
        <taxon>Melinidinae</taxon>
        <taxon>Urochloa</taxon>
    </lineage>
</organism>
<dbReference type="InterPro" id="IPR044839">
    <property type="entry name" value="NDR1-like"/>
</dbReference>
<dbReference type="GO" id="GO:0016020">
    <property type="term" value="C:membrane"/>
    <property type="evidence" value="ECO:0007669"/>
    <property type="project" value="UniProtKB-SubCell"/>
</dbReference>
<evidence type="ECO:0008006" key="5">
    <source>
        <dbReference type="Google" id="ProtNLM"/>
    </source>
</evidence>
<evidence type="ECO:0000313" key="3">
    <source>
        <dbReference type="EMBL" id="CAL4983458.1"/>
    </source>
</evidence>
<dbReference type="PANTHER" id="PTHR31415">
    <property type="entry name" value="OS05G0367900 PROTEIN"/>
    <property type="match status" value="1"/>
</dbReference>
<evidence type="ECO:0000313" key="4">
    <source>
        <dbReference type="Proteomes" id="UP001497457"/>
    </source>
</evidence>
<protein>
    <recommendedName>
        <fullName evidence="5">Late embryogenesis abundant protein LEA-2 subgroup domain-containing protein</fullName>
    </recommendedName>
</protein>
<comment type="subcellular location">
    <subcellularLocation>
        <location evidence="1">Membrane</location>
    </subcellularLocation>
</comment>
<evidence type="ECO:0000256" key="1">
    <source>
        <dbReference type="ARBA" id="ARBA00004370"/>
    </source>
</evidence>